<dbReference type="InterPro" id="IPR003598">
    <property type="entry name" value="Ig_sub2"/>
</dbReference>
<comment type="similarity">
    <text evidence="2">Belongs to the NLRP family.</text>
</comment>
<evidence type="ECO:0000256" key="2">
    <source>
        <dbReference type="ARBA" id="ARBA00008665"/>
    </source>
</evidence>
<dbReference type="SMART" id="SM00408">
    <property type="entry name" value="IGc2"/>
    <property type="match status" value="3"/>
</dbReference>
<dbReference type="Pfam" id="PF17776">
    <property type="entry name" value="NLRC4_HD2"/>
    <property type="match status" value="1"/>
</dbReference>
<evidence type="ECO:0000256" key="7">
    <source>
        <dbReference type="ARBA" id="ARBA00022801"/>
    </source>
</evidence>
<dbReference type="InterPro" id="IPR050637">
    <property type="entry name" value="NLRP_innate_immun_reg"/>
</dbReference>
<dbReference type="GO" id="GO:0005524">
    <property type="term" value="F:ATP binding"/>
    <property type="evidence" value="ECO:0007669"/>
    <property type="project" value="UniProtKB-KW"/>
</dbReference>
<reference evidence="15" key="2">
    <citation type="submission" date="2014-03" db="EMBL/GenBank/DDBJ databases">
        <authorList>
            <person name="Genoscope - CEA"/>
        </authorList>
    </citation>
    <scope>NUCLEOTIDE SEQUENCE</scope>
</reference>
<dbReference type="InterPro" id="IPR001611">
    <property type="entry name" value="Leu-rich_rpt"/>
</dbReference>
<dbReference type="PROSITE" id="PS50837">
    <property type="entry name" value="NACHT"/>
    <property type="match status" value="1"/>
</dbReference>
<feature type="domain" description="Ig-like" evidence="13">
    <location>
        <begin position="1155"/>
        <end position="1235"/>
    </location>
</feature>
<feature type="domain" description="Ig-like" evidence="13">
    <location>
        <begin position="1242"/>
        <end position="1327"/>
    </location>
</feature>
<dbReference type="GO" id="GO:0061702">
    <property type="term" value="C:canonical inflammasome complex"/>
    <property type="evidence" value="ECO:0007669"/>
    <property type="project" value="UniProtKB-SubCell"/>
</dbReference>
<dbReference type="SMART" id="SM00368">
    <property type="entry name" value="LRR_RI"/>
    <property type="match status" value="4"/>
</dbReference>
<dbReference type="InterPro" id="IPR013783">
    <property type="entry name" value="Ig-like_fold"/>
</dbReference>
<dbReference type="GO" id="GO:0045087">
    <property type="term" value="P:innate immune response"/>
    <property type="evidence" value="ECO:0007669"/>
    <property type="project" value="UniProtKB-KW"/>
</dbReference>
<protein>
    <submittedName>
        <fullName evidence="15">Uncharacterized protein</fullName>
    </submittedName>
</protein>
<feature type="domain" description="Ig-like" evidence="13">
    <location>
        <begin position="1052"/>
        <end position="1148"/>
    </location>
</feature>
<dbReference type="InterPro" id="IPR032675">
    <property type="entry name" value="LRR_dom_sf"/>
</dbReference>
<dbReference type="SMART" id="SM00409">
    <property type="entry name" value="IG"/>
    <property type="match status" value="4"/>
</dbReference>
<dbReference type="Proteomes" id="UP000193380">
    <property type="component" value="Unassembled WGS sequence"/>
</dbReference>
<evidence type="ECO:0000256" key="5">
    <source>
        <dbReference type="ARBA" id="ARBA00022737"/>
    </source>
</evidence>
<dbReference type="PaxDb" id="8022-A0A060W0G9"/>
<dbReference type="Pfam" id="PF05729">
    <property type="entry name" value="NACHT"/>
    <property type="match status" value="1"/>
</dbReference>
<dbReference type="InterPro" id="IPR036179">
    <property type="entry name" value="Ig-like_dom_sf"/>
</dbReference>
<comment type="subcellular location">
    <subcellularLocation>
        <location evidence="1">Inflammasome</location>
    </subcellularLocation>
</comment>
<gene>
    <name evidence="15" type="ORF">GSONMT00077098001</name>
</gene>
<organism evidence="15 16">
    <name type="scientific">Oncorhynchus mykiss</name>
    <name type="common">Rainbow trout</name>
    <name type="synonym">Salmo gairdneri</name>
    <dbReference type="NCBI Taxonomy" id="8022"/>
    <lineage>
        <taxon>Eukaryota</taxon>
        <taxon>Metazoa</taxon>
        <taxon>Chordata</taxon>
        <taxon>Craniata</taxon>
        <taxon>Vertebrata</taxon>
        <taxon>Euteleostomi</taxon>
        <taxon>Actinopterygii</taxon>
        <taxon>Neopterygii</taxon>
        <taxon>Teleostei</taxon>
        <taxon>Protacanthopterygii</taxon>
        <taxon>Salmoniformes</taxon>
        <taxon>Salmonidae</taxon>
        <taxon>Salmoninae</taxon>
        <taxon>Oncorhynchus</taxon>
    </lineage>
</organism>
<dbReference type="PROSITE" id="PS50835">
    <property type="entry name" value="IG_LIKE"/>
    <property type="match status" value="4"/>
</dbReference>
<dbReference type="Pfam" id="PF17779">
    <property type="entry name" value="WHD_NOD2"/>
    <property type="match status" value="1"/>
</dbReference>
<dbReference type="SUPFAM" id="SSF48726">
    <property type="entry name" value="Immunoglobulin"/>
    <property type="match status" value="4"/>
</dbReference>
<dbReference type="SUPFAM" id="SSF52047">
    <property type="entry name" value="RNI-like"/>
    <property type="match status" value="1"/>
</dbReference>
<keyword evidence="12" id="KW-1271">Inflammasome</keyword>
<keyword evidence="3" id="KW-0963">Cytoplasm</keyword>
<keyword evidence="4" id="KW-0732">Signal</keyword>
<dbReference type="Gene3D" id="1.10.533.10">
    <property type="entry name" value="Death Domain, Fas"/>
    <property type="match status" value="1"/>
</dbReference>
<keyword evidence="5" id="KW-0677">Repeat</keyword>
<dbReference type="CDD" id="cd00096">
    <property type="entry name" value="Ig"/>
    <property type="match status" value="2"/>
</dbReference>
<keyword evidence="8" id="KW-0067">ATP-binding</keyword>
<proteinExistence type="inferred from homology"/>
<dbReference type="InterPro" id="IPR003599">
    <property type="entry name" value="Ig_sub"/>
</dbReference>
<dbReference type="InterPro" id="IPR041075">
    <property type="entry name" value="NOD1/2_WH"/>
</dbReference>
<dbReference type="Pfam" id="PF13516">
    <property type="entry name" value="LRR_6"/>
    <property type="match status" value="1"/>
</dbReference>
<sequence>MTSTAQQLLHSQRDVLLEWTRVHPAPLLRWLCDARVLSHAHYLSLLERSPSNAVAQALETVCASEESSRGFLQVLREVQDYYCEELQVWVERHCRERTEEMKEAKPVRVEVPLSAHRNTLLERTERLTSYAEGGRQAANSASHIEIRYTDLFVTEDNESFDSSQHEYFTLASRRARIYAHQACQRICPRHLLSPQGTTGRPPKRVKVKGIAGIGKSVAVQRLVYEWALGKHMREFTCVFDLRFRELNLIKAPLSLLDLLEDRFRYFKTVLPDLLASPGPLLFILDGLDEFQYQLDWNAPDRDIGVDSKVPVSELMMALIKGSLLPESSVILTSRPSTDAPKRFFQRCCVVLGFEQDQVKEYTSKFYKDPEVSEKVYNYIVDNDNLFVLSFIPLYCYIICTALAEFFSCQEDSDSRSLELNPPRTVSEVYYCYLFTAIKHHALKGKAKRNTLRSEVLSLVRQQLTNLGRLAYENLLKSKIMFDIQDLERYGLTPVDIQSTFLSQILVPLKEERVEMFSFFHLTVQEHLATLYCAINLSKQGHIIQALDFWCFGEIPPPSTSPTPLLSQDLHLDQTRVENLQMLTRFFMGLLRARLGGQLDGLVLAPLEVGLEGVDIPTRLGIWFQNQFKGRQLANQTALNLLHCLMELHMKEVTSRASPEIRSLNLFKIKMSVVDCAALHYVLQFSPHRLEELNLGYSNIGNRGLSRLAPILHRCESLYLRYNCLEREAAILESAVLKSNECQVKKLFMCGNNLGPEGVLELWKALEQNITLEELYLDITGITERGTENIVNCLSKNTSLKTLTIVGNDIGEVGKRRLRELGHRRPELQIIGNFVDDLGLLNAYLDWVEEIRDDRDQMDSVKNADALQSILKGLRVGAGGENGEGGEGENTAKALELETKILELLNAPAHLAGTSRTGKELNLLSPLAKMICAAAMCGVLCEDWTALMPQSIEALKGSCVRIPCSFTLGSIKAVDYDPCLKTHSCNAIWMRGGTDKTNTVGSSPSGNLNQKDCTTILDNMPTGDKLYFRLECGNCVKFNFGTPVQINIADTPPTPTLTPATVEVREGTSVSLICSAAAPCPSLHPTLTWTPSLGQSEEGLQENQDKTQVKTSSLTFTASYLHHEQNISCTALYKQQDGKNVKSPETSLTVTVLFSPKNTSVSVSPSGSVLEGSSMTLTCSGNANPAVSYTWYRVNGVQVTTVGSSRMLTIQVSANNSQFYCEARNDHGTENSSVIQLDLPYPPMYTSVLVSPSGPVVEGSSVTLTCSSNANPAVKTYTWYRVNGVQVTSIGHGEKHQTQVYTDQRKFYCEAKNVHGTQNSSVFELDVMYSPKNTSVSVSPSGSMIEGSSVTLTCNSNANPAVKTYTWYTIRGGRGTPVKNMPELTVQVLTDNSMFYCEAKNDHGIQKSSAFQLDMMCKYTIK</sequence>
<evidence type="ECO:0000256" key="6">
    <source>
        <dbReference type="ARBA" id="ARBA00022741"/>
    </source>
</evidence>
<evidence type="ECO:0000256" key="4">
    <source>
        <dbReference type="ARBA" id="ARBA00022729"/>
    </source>
</evidence>
<keyword evidence="7" id="KW-0378">Hydrolase</keyword>
<keyword evidence="6" id="KW-0547">Nucleotide-binding</keyword>
<evidence type="ECO:0000256" key="9">
    <source>
        <dbReference type="ARBA" id="ARBA00022843"/>
    </source>
</evidence>
<evidence type="ECO:0000256" key="10">
    <source>
        <dbReference type="ARBA" id="ARBA00023157"/>
    </source>
</evidence>
<evidence type="ECO:0000259" key="14">
    <source>
        <dbReference type="PROSITE" id="PS50837"/>
    </source>
</evidence>
<dbReference type="InterPro" id="IPR027417">
    <property type="entry name" value="P-loop_NTPase"/>
</dbReference>
<evidence type="ECO:0000256" key="3">
    <source>
        <dbReference type="ARBA" id="ARBA00022490"/>
    </source>
</evidence>
<evidence type="ECO:0000256" key="11">
    <source>
        <dbReference type="ARBA" id="ARBA00023198"/>
    </source>
</evidence>
<evidence type="ECO:0000256" key="8">
    <source>
        <dbReference type="ARBA" id="ARBA00022840"/>
    </source>
</evidence>
<dbReference type="Gene3D" id="3.80.10.10">
    <property type="entry name" value="Ribonuclease Inhibitor"/>
    <property type="match status" value="1"/>
</dbReference>
<accession>A0A060W0G9</accession>
<dbReference type="EMBL" id="FR904296">
    <property type="protein sequence ID" value="CDQ58085.1"/>
    <property type="molecule type" value="Genomic_DNA"/>
</dbReference>
<evidence type="ECO:0000256" key="1">
    <source>
        <dbReference type="ARBA" id="ARBA00004110"/>
    </source>
</evidence>
<name>A0A060W0G9_ONCMY</name>
<dbReference type="GO" id="GO:0006954">
    <property type="term" value="P:inflammatory response"/>
    <property type="evidence" value="ECO:0007669"/>
    <property type="project" value="UniProtKB-KW"/>
</dbReference>
<dbReference type="STRING" id="8022.A0A060W0G9"/>
<dbReference type="InterPro" id="IPR007110">
    <property type="entry name" value="Ig-like_dom"/>
</dbReference>
<dbReference type="Gene3D" id="3.40.50.300">
    <property type="entry name" value="P-loop containing nucleotide triphosphate hydrolases"/>
    <property type="match status" value="1"/>
</dbReference>
<dbReference type="PANTHER" id="PTHR45690">
    <property type="entry name" value="NACHT, LRR AND PYD DOMAINS-CONTAINING PROTEIN 12"/>
    <property type="match status" value="1"/>
</dbReference>
<dbReference type="InterPro" id="IPR011029">
    <property type="entry name" value="DEATH-like_dom_sf"/>
</dbReference>
<keyword evidence="11" id="KW-0395">Inflammatory response</keyword>
<feature type="domain" description="Ig-like" evidence="13">
    <location>
        <begin position="1330"/>
        <end position="1411"/>
    </location>
</feature>
<dbReference type="PANTHER" id="PTHR45690:SF19">
    <property type="entry name" value="NACHT, LRR AND PYD DOMAINS-CONTAINING PROTEIN 3"/>
    <property type="match status" value="1"/>
</dbReference>
<dbReference type="InterPro" id="IPR041267">
    <property type="entry name" value="NLRP_HD2"/>
</dbReference>
<feature type="domain" description="NACHT" evidence="14">
    <location>
        <begin position="203"/>
        <end position="336"/>
    </location>
</feature>
<dbReference type="InterPro" id="IPR007111">
    <property type="entry name" value="NACHT_NTPase"/>
</dbReference>
<dbReference type="Pfam" id="PF13895">
    <property type="entry name" value="Ig_2"/>
    <property type="match status" value="3"/>
</dbReference>
<evidence type="ECO:0000313" key="15">
    <source>
        <dbReference type="EMBL" id="CDQ58085.1"/>
    </source>
</evidence>
<dbReference type="SUPFAM" id="SSF52540">
    <property type="entry name" value="P-loop containing nucleoside triphosphate hydrolases"/>
    <property type="match status" value="1"/>
</dbReference>
<evidence type="ECO:0000313" key="16">
    <source>
        <dbReference type="Proteomes" id="UP000193380"/>
    </source>
</evidence>
<keyword evidence="10" id="KW-1015">Disulfide bond</keyword>
<keyword evidence="9" id="KW-0832">Ubl conjugation</keyword>
<dbReference type="Gene3D" id="2.60.40.10">
    <property type="entry name" value="Immunoglobulins"/>
    <property type="match status" value="5"/>
</dbReference>
<reference evidence="15" key="1">
    <citation type="journal article" date="2014" name="Nat. Commun.">
        <title>The rainbow trout genome provides novel insights into evolution after whole-genome duplication in vertebrates.</title>
        <authorList>
            <person name="Berthelot C."/>
            <person name="Brunet F."/>
            <person name="Chalopin D."/>
            <person name="Juanchich A."/>
            <person name="Bernard M."/>
            <person name="Noel B."/>
            <person name="Bento P."/>
            <person name="Da Silva C."/>
            <person name="Labadie K."/>
            <person name="Alberti A."/>
            <person name="Aury J.M."/>
            <person name="Louis A."/>
            <person name="Dehais P."/>
            <person name="Bardou P."/>
            <person name="Montfort J."/>
            <person name="Klopp C."/>
            <person name="Cabau C."/>
            <person name="Gaspin C."/>
            <person name="Thorgaard G.H."/>
            <person name="Boussaha M."/>
            <person name="Quillet E."/>
            <person name="Guyomard R."/>
            <person name="Galiana D."/>
            <person name="Bobe J."/>
            <person name="Volff J.N."/>
            <person name="Genet C."/>
            <person name="Wincker P."/>
            <person name="Jaillon O."/>
            <person name="Roest Crollius H."/>
            <person name="Guiguen Y."/>
        </authorList>
    </citation>
    <scope>NUCLEOTIDE SEQUENCE [LARGE SCALE GENOMIC DNA]</scope>
</reference>
<evidence type="ECO:0000259" key="13">
    <source>
        <dbReference type="PROSITE" id="PS50835"/>
    </source>
</evidence>
<evidence type="ECO:0000256" key="12">
    <source>
        <dbReference type="ARBA" id="ARBA00023233"/>
    </source>
</evidence>